<keyword evidence="4" id="KW-1185">Reference proteome</keyword>
<dbReference type="EMBL" id="LAJY01000133">
    <property type="protein sequence ID" value="KJV10199.1"/>
    <property type="molecule type" value="Genomic_DNA"/>
</dbReference>
<dbReference type="Proteomes" id="UP000033774">
    <property type="component" value="Unassembled WGS sequence"/>
</dbReference>
<evidence type="ECO:0000313" key="3">
    <source>
        <dbReference type="EMBL" id="KJV10199.1"/>
    </source>
</evidence>
<dbReference type="GO" id="GO:0015293">
    <property type="term" value="F:symporter activity"/>
    <property type="evidence" value="ECO:0007669"/>
    <property type="project" value="UniProtKB-KW"/>
</dbReference>
<dbReference type="RefSeq" id="WP_045775148.1">
    <property type="nucleotide sequence ID" value="NZ_LAJY01000133.1"/>
</dbReference>
<organism evidence="3 4">
    <name type="scientific">Elstera litoralis</name>
    <dbReference type="NCBI Taxonomy" id="552518"/>
    <lineage>
        <taxon>Bacteria</taxon>
        <taxon>Pseudomonadati</taxon>
        <taxon>Pseudomonadota</taxon>
        <taxon>Alphaproteobacteria</taxon>
        <taxon>Rhodospirillales</taxon>
        <taxon>Rhodospirillaceae</taxon>
        <taxon>Elstera</taxon>
    </lineage>
</organism>
<feature type="domain" description="K+ potassium transporter C-terminal" evidence="2">
    <location>
        <begin position="3"/>
        <end position="73"/>
    </location>
</feature>
<name>A0A0F3IX81_9PROT</name>
<dbReference type="InterPro" id="IPR053952">
    <property type="entry name" value="K_trans_C"/>
</dbReference>
<keyword evidence="1" id="KW-0813">Transport</keyword>
<sequence>AVLQRCKELGLPISMMDTSFFLSRETLISTIRPGMARWRERLFISMAKNAVSATDFFKIPANRVVELGTQIEL</sequence>
<dbReference type="PATRIC" id="fig|552518.3.peg.424"/>
<dbReference type="AlphaFoldDB" id="A0A0F3IX81"/>
<evidence type="ECO:0000256" key="1">
    <source>
        <dbReference type="ARBA" id="ARBA00022847"/>
    </source>
</evidence>
<protein>
    <recommendedName>
        <fullName evidence="2">K+ potassium transporter C-terminal domain-containing protein</fullName>
    </recommendedName>
</protein>
<accession>A0A0F3IX81</accession>
<gene>
    <name evidence="3" type="ORF">VZ95_06580</name>
</gene>
<proteinExistence type="predicted"/>
<keyword evidence="1" id="KW-0769">Symport</keyword>
<evidence type="ECO:0000259" key="2">
    <source>
        <dbReference type="Pfam" id="PF22776"/>
    </source>
</evidence>
<dbReference type="Pfam" id="PF22776">
    <property type="entry name" value="K_trans_C"/>
    <property type="match status" value="1"/>
</dbReference>
<feature type="non-terminal residue" evidence="3">
    <location>
        <position position="1"/>
    </location>
</feature>
<reference evidence="3 4" key="1">
    <citation type="submission" date="2015-03" db="EMBL/GenBank/DDBJ databases">
        <title>Draft genome sequence of Elstera litoralis.</title>
        <authorList>
            <person name="Rahalkar M.C."/>
            <person name="Dhakephalkar P.K."/>
            <person name="Pore S.D."/>
            <person name="Arora P."/>
            <person name="Kapse N.G."/>
            <person name="Pandit P.S."/>
        </authorList>
    </citation>
    <scope>NUCLEOTIDE SEQUENCE [LARGE SCALE GENOMIC DNA]</scope>
    <source>
        <strain evidence="3 4">Dia-1</strain>
    </source>
</reference>
<comment type="caution">
    <text evidence="3">The sequence shown here is derived from an EMBL/GenBank/DDBJ whole genome shotgun (WGS) entry which is preliminary data.</text>
</comment>
<evidence type="ECO:0000313" key="4">
    <source>
        <dbReference type="Proteomes" id="UP000033774"/>
    </source>
</evidence>